<sequence length="334" mass="35821">MKGRLQFANFQFKPAVRRRLLPALQLSVCAAAAAAQPAPTGALDQACSLAAAGAAAVPGIAVTVAPGAVGDLPYAEARSAATGATARIYFEPALAQGVESKAACYLGLLDLLAPVIPDARRDVHWSAMTITTKPDYVAPKTGEARWLNVFRSAAWDEAALHFLIGVMPHEQVHFSQSRAAFKLPRWFQEGHAEWAGLQVTRQVRPDMAEQRRAGLAAERAKLDAPHLGAWGGMRVRPEAIERQMSSEERALKAKDPSYVPKGPFKFGPGDFVQDMSDVEGLYGAALALFDGLESRHGRAAVQEWISAVLASGDASRILPLAQEKLGEDIAPLLR</sequence>
<evidence type="ECO:0000256" key="1">
    <source>
        <dbReference type="SAM" id="SignalP"/>
    </source>
</evidence>
<gene>
    <name evidence="2" type="ORF">GTP77_07300</name>
</gene>
<comment type="caution">
    <text evidence="2">The sequence shown here is derived from an EMBL/GenBank/DDBJ whole genome shotgun (WGS) entry which is preliminary data.</text>
</comment>
<evidence type="ECO:0000313" key="2">
    <source>
        <dbReference type="EMBL" id="MYN07142.1"/>
    </source>
</evidence>
<feature type="chain" id="PRO_5030652554" evidence="1">
    <location>
        <begin position="35"/>
        <end position="334"/>
    </location>
</feature>
<protein>
    <submittedName>
        <fullName evidence="2">Uncharacterized protein</fullName>
    </submittedName>
</protein>
<evidence type="ECO:0000313" key="3">
    <source>
        <dbReference type="Proteomes" id="UP000450676"/>
    </source>
</evidence>
<dbReference type="RefSeq" id="WP_161071496.1">
    <property type="nucleotide sequence ID" value="NZ_CP086370.1"/>
</dbReference>
<proteinExistence type="predicted"/>
<feature type="signal peptide" evidence="1">
    <location>
        <begin position="1"/>
        <end position="34"/>
    </location>
</feature>
<keyword evidence="1" id="KW-0732">Signal</keyword>
<dbReference type="EMBL" id="WWCU01000005">
    <property type="protein sequence ID" value="MYN07142.1"/>
    <property type="molecule type" value="Genomic_DNA"/>
</dbReference>
<name>A0A7X4HBA6_9BURK</name>
<keyword evidence="3" id="KW-1185">Reference proteome</keyword>
<reference evidence="2 3" key="1">
    <citation type="submission" date="2019-12" db="EMBL/GenBank/DDBJ databases">
        <title>Novel species isolated from a subtropical stream in China.</title>
        <authorList>
            <person name="Lu H."/>
        </authorList>
    </citation>
    <scope>NUCLEOTIDE SEQUENCE [LARGE SCALE GENOMIC DNA]</scope>
    <source>
        <strain evidence="2 3">FT127W</strain>
    </source>
</reference>
<dbReference type="Proteomes" id="UP000450676">
    <property type="component" value="Unassembled WGS sequence"/>
</dbReference>
<accession>A0A7X4HBA6</accession>
<dbReference type="AlphaFoldDB" id="A0A7X4HBA6"/>
<organism evidence="2 3">
    <name type="scientific">Pseudoduganella aquatica</name>
    <dbReference type="NCBI Taxonomy" id="2660641"/>
    <lineage>
        <taxon>Bacteria</taxon>
        <taxon>Pseudomonadati</taxon>
        <taxon>Pseudomonadota</taxon>
        <taxon>Betaproteobacteria</taxon>
        <taxon>Burkholderiales</taxon>
        <taxon>Oxalobacteraceae</taxon>
        <taxon>Telluria group</taxon>
        <taxon>Pseudoduganella</taxon>
    </lineage>
</organism>